<proteinExistence type="predicted"/>
<organism evidence="2 3">
    <name type="scientific">Streptomyces malaysiensis subsp. samsunensis</name>
    <dbReference type="NCBI Taxonomy" id="459658"/>
    <lineage>
        <taxon>Bacteria</taxon>
        <taxon>Bacillati</taxon>
        <taxon>Actinomycetota</taxon>
        <taxon>Actinomycetes</taxon>
        <taxon>Kitasatosporales</taxon>
        <taxon>Streptomycetaceae</taxon>
        <taxon>Streptomyces</taxon>
        <taxon>Streptomyces violaceusniger group</taxon>
    </lineage>
</organism>
<keyword evidence="1" id="KW-0472">Membrane</keyword>
<feature type="transmembrane region" description="Helical" evidence="1">
    <location>
        <begin position="14"/>
        <end position="33"/>
    </location>
</feature>
<accession>A0A9X2M674</accession>
<dbReference type="EMBL" id="JANIIC010000093">
    <property type="protein sequence ID" value="MCQ8835808.1"/>
    <property type="molecule type" value="Genomic_DNA"/>
</dbReference>
<evidence type="ECO:0000313" key="2">
    <source>
        <dbReference type="EMBL" id="MCQ8835808.1"/>
    </source>
</evidence>
<gene>
    <name evidence="2" type="ORF">NQU54_44055</name>
</gene>
<sequence>MQTDPNGPSRNDRVYLLLLALAVILLIVGGLVYVTYQHPALADPLAAGGTVAAVLVAGLGFAINKR</sequence>
<comment type="caution">
    <text evidence="2">The sequence shown here is derived from an EMBL/GenBank/DDBJ whole genome shotgun (WGS) entry which is preliminary data.</text>
</comment>
<name>A0A9X2M674_STRMQ</name>
<keyword evidence="3" id="KW-1185">Reference proteome</keyword>
<keyword evidence="1" id="KW-0812">Transmembrane</keyword>
<keyword evidence="1" id="KW-1133">Transmembrane helix</keyword>
<dbReference type="AlphaFoldDB" id="A0A9X2M674"/>
<protein>
    <submittedName>
        <fullName evidence="2">Uncharacterized protein</fullName>
    </submittedName>
</protein>
<feature type="transmembrane region" description="Helical" evidence="1">
    <location>
        <begin position="45"/>
        <end position="63"/>
    </location>
</feature>
<evidence type="ECO:0000313" key="3">
    <source>
        <dbReference type="Proteomes" id="UP001142400"/>
    </source>
</evidence>
<reference evidence="2" key="1">
    <citation type="submission" date="2022-06" db="EMBL/GenBank/DDBJ databases">
        <title>WGS of actinobacteria.</title>
        <authorList>
            <person name="Thawai C."/>
        </authorList>
    </citation>
    <scope>NUCLEOTIDE SEQUENCE</scope>
    <source>
        <strain evidence="2">DSM 42010</strain>
    </source>
</reference>
<evidence type="ECO:0000256" key="1">
    <source>
        <dbReference type="SAM" id="Phobius"/>
    </source>
</evidence>
<dbReference type="RefSeq" id="WP_257635921.1">
    <property type="nucleotide sequence ID" value="NZ_JANIIC010000093.1"/>
</dbReference>
<dbReference type="Proteomes" id="UP001142400">
    <property type="component" value="Unassembled WGS sequence"/>
</dbReference>